<evidence type="ECO:0000313" key="1">
    <source>
        <dbReference type="EMBL" id="KAG5542003.1"/>
    </source>
</evidence>
<proteinExistence type="predicted"/>
<reference evidence="1" key="1">
    <citation type="submission" date="2020-08" db="EMBL/GenBank/DDBJ databases">
        <title>Plant Genome Project.</title>
        <authorList>
            <person name="Zhang R.-G."/>
        </authorList>
    </citation>
    <scope>NUCLEOTIDE SEQUENCE</scope>
    <source>
        <strain evidence="1">WSP0</strain>
        <tissue evidence="1">Leaf</tissue>
    </source>
</reference>
<dbReference type="Proteomes" id="UP000823749">
    <property type="component" value="Chromosome 7"/>
</dbReference>
<keyword evidence="2" id="KW-1185">Reference proteome</keyword>
<sequence>MVYSYLKARHNNLVTLVEMLGYQPRTSLVPNQFACSIQQHSTIHFQFIVRCEAVDGGMFQLEDLVFCFDVTEAVNNCVGISEML</sequence>
<evidence type="ECO:0000313" key="2">
    <source>
        <dbReference type="Proteomes" id="UP000823749"/>
    </source>
</evidence>
<protein>
    <submittedName>
        <fullName evidence="1">Uncharacterized protein</fullName>
    </submittedName>
</protein>
<gene>
    <name evidence="1" type="ORF">RHGRI_021738</name>
</gene>
<comment type="caution">
    <text evidence="1">The sequence shown here is derived from an EMBL/GenBank/DDBJ whole genome shotgun (WGS) entry which is preliminary data.</text>
</comment>
<accession>A0AAV6JMP8</accession>
<dbReference type="EMBL" id="JACTNZ010000007">
    <property type="protein sequence ID" value="KAG5542003.1"/>
    <property type="molecule type" value="Genomic_DNA"/>
</dbReference>
<name>A0AAV6JMP8_9ERIC</name>
<dbReference type="AlphaFoldDB" id="A0AAV6JMP8"/>
<organism evidence="1 2">
    <name type="scientific">Rhododendron griersonianum</name>
    <dbReference type="NCBI Taxonomy" id="479676"/>
    <lineage>
        <taxon>Eukaryota</taxon>
        <taxon>Viridiplantae</taxon>
        <taxon>Streptophyta</taxon>
        <taxon>Embryophyta</taxon>
        <taxon>Tracheophyta</taxon>
        <taxon>Spermatophyta</taxon>
        <taxon>Magnoliopsida</taxon>
        <taxon>eudicotyledons</taxon>
        <taxon>Gunneridae</taxon>
        <taxon>Pentapetalae</taxon>
        <taxon>asterids</taxon>
        <taxon>Ericales</taxon>
        <taxon>Ericaceae</taxon>
        <taxon>Ericoideae</taxon>
        <taxon>Rhodoreae</taxon>
        <taxon>Rhododendron</taxon>
    </lineage>
</organism>